<comment type="similarity">
    <text evidence="1 3">Belongs to the GMC oxidoreductase family.</text>
</comment>
<feature type="binding site" evidence="2">
    <location>
        <position position="229"/>
    </location>
    <ligand>
        <name>FAD</name>
        <dbReference type="ChEBI" id="CHEBI:57692"/>
    </ligand>
</feature>
<dbReference type="OrthoDB" id="269227at2759"/>
<dbReference type="EMBL" id="VNKQ01000007">
    <property type="protein sequence ID" value="KAG0649714.1"/>
    <property type="molecule type" value="Genomic_DNA"/>
</dbReference>
<dbReference type="GO" id="GO:0016614">
    <property type="term" value="F:oxidoreductase activity, acting on CH-OH group of donors"/>
    <property type="evidence" value="ECO:0007669"/>
    <property type="project" value="InterPro"/>
</dbReference>
<dbReference type="InterPro" id="IPR000172">
    <property type="entry name" value="GMC_OxRdtase_N"/>
</dbReference>
<dbReference type="Pfam" id="PF05199">
    <property type="entry name" value="GMC_oxred_C"/>
    <property type="match status" value="1"/>
</dbReference>
<evidence type="ECO:0000259" key="5">
    <source>
        <dbReference type="PROSITE" id="PS00624"/>
    </source>
</evidence>
<evidence type="ECO:0000256" key="3">
    <source>
        <dbReference type="RuleBase" id="RU003968"/>
    </source>
</evidence>
<keyword evidence="2 3" id="KW-0274">FAD</keyword>
<dbReference type="InterPro" id="IPR012132">
    <property type="entry name" value="GMC_OxRdtase"/>
</dbReference>
<gene>
    <name evidence="6" type="ORF">D0Z07_3594</name>
</gene>
<feature type="domain" description="Glucose-methanol-choline oxidoreductase N-terminal" evidence="5">
    <location>
        <begin position="261"/>
        <end position="275"/>
    </location>
</feature>
<dbReference type="Gene3D" id="3.30.560.10">
    <property type="entry name" value="Glucose Oxidase, domain 3"/>
    <property type="match status" value="1"/>
</dbReference>
<dbReference type="Proteomes" id="UP000785200">
    <property type="component" value="Unassembled WGS sequence"/>
</dbReference>
<comment type="caution">
    <text evidence="6">The sequence shown here is derived from an EMBL/GenBank/DDBJ whole genome shotgun (WGS) entry which is preliminary data.</text>
</comment>
<keyword evidence="7" id="KW-1185">Reference proteome</keyword>
<dbReference type="PANTHER" id="PTHR11552:SF134">
    <property type="entry name" value="GLUCOSE-METHANOL-CHOLINE OXIDOREDUCTASE N-TERMINAL DOMAIN-CONTAINING PROTEIN"/>
    <property type="match status" value="1"/>
</dbReference>
<proteinExistence type="inferred from homology"/>
<feature type="domain" description="Glucose-methanol-choline oxidoreductase N-terminal" evidence="4">
    <location>
        <begin position="84"/>
        <end position="107"/>
    </location>
</feature>
<keyword evidence="3" id="KW-0285">Flavoprotein</keyword>
<dbReference type="PIRSF" id="PIRSF000137">
    <property type="entry name" value="Alcohol_oxidase"/>
    <property type="match status" value="1"/>
</dbReference>
<evidence type="ECO:0000313" key="6">
    <source>
        <dbReference type="EMBL" id="KAG0649714.1"/>
    </source>
</evidence>
<dbReference type="InterPro" id="IPR036188">
    <property type="entry name" value="FAD/NAD-bd_sf"/>
</dbReference>
<dbReference type="GO" id="GO:0050660">
    <property type="term" value="F:flavin adenine dinucleotide binding"/>
    <property type="evidence" value="ECO:0007669"/>
    <property type="project" value="InterPro"/>
</dbReference>
<evidence type="ECO:0000259" key="4">
    <source>
        <dbReference type="PROSITE" id="PS00623"/>
    </source>
</evidence>
<organism evidence="6 7">
    <name type="scientific">Hyphodiscus hymeniophilus</name>
    <dbReference type="NCBI Taxonomy" id="353542"/>
    <lineage>
        <taxon>Eukaryota</taxon>
        <taxon>Fungi</taxon>
        <taxon>Dikarya</taxon>
        <taxon>Ascomycota</taxon>
        <taxon>Pezizomycotina</taxon>
        <taxon>Leotiomycetes</taxon>
        <taxon>Helotiales</taxon>
        <taxon>Hyphodiscaceae</taxon>
        <taxon>Hyphodiscus</taxon>
    </lineage>
</organism>
<sequence length="540" mass="59346">MSSEYDFIVVGAGPSGCALATRLAQSKSKPSVLLVEAGGQNKDASYLVPADRFTLAFKEADMNWSYKTEPQTQLKGQQIDYSRGKGLGGSTAINFSCWVIGPSDDYDEWADKIGDEAWSWKEVKKRLRKVESYHIEVPEGHKFIRPKVEDHGTSGSLHLSYASTFEKGLEDVWIAAEEVGLGVNPDVNSGNPIGMGMGAACMYQGARTTAASYLEDAPSNLTVAVNSPVAKVILSAKTAKGIRTIDGKEYFAEKDVILSAGALDSPKLLMLSGIGPSDELQRHGIPLVHELPDVGKHLQDHCFATATLLQKPGTNDRMTFETDEKAVSEARDQHTKDKTGLMAELYCSTPMGWFKNEKVVESAEYKALDKHTQAHILKPTVPIFEIATHTPPLYTGDYELKPTDCYLTALGFVMNPQSEGEVTLNSASPSDAPKVDPKLLSHPYDRRVMIEAMRSMMDYLEAPVFKKNTVRMIGCPKSRSDEDIWDHCSGNLFSSWHMCSTVRMGKKDQKDACVDTDFKSTAYLVGETAAEKIIVEYGLN</sequence>
<protein>
    <submittedName>
        <fullName evidence="6">Alcohol dehydrogenase</fullName>
    </submittedName>
</protein>
<evidence type="ECO:0000256" key="2">
    <source>
        <dbReference type="PIRSR" id="PIRSR000137-2"/>
    </source>
</evidence>
<dbReference type="PROSITE" id="PS00624">
    <property type="entry name" value="GMC_OXRED_2"/>
    <property type="match status" value="1"/>
</dbReference>
<feature type="binding site" evidence="2">
    <location>
        <begin position="496"/>
        <end position="497"/>
    </location>
    <ligand>
        <name>FAD</name>
        <dbReference type="ChEBI" id="CHEBI:57692"/>
    </ligand>
</feature>
<dbReference type="SUPFAM" id="SSF54373">
    <property type="entry name" value="FAD-linked reductases, C-terminal domain"/>
    <property type="match status" value="1"/>
</dbReference>
<dbReference type="PROSITE" id="PS00623">
    <property type="entry name" value="GMC_OXRED_1"/>
    <property type="match status" value="1"/>
</dbReference>
<evidence type="ECO:0000256" key="1">
    <source>
        <dbReference type="ARBA" id="ARBA00010790"/>
    </source>
</evidence>
<dbReference type="Pfam" id="PF00732">
    <property type="entry name" value="GMC_oxred_N"/>
    <property type="match status" value="1"/>
</dbReference>
<dbReference type="Gene3D" id="3.50.50.60">
    <property type="entry name" value="FAD/NAD(P)-binding domain"/>
    <property type="match status" value="1"/>
</dbReference>
<evidence type="ECO:0000313" key="7">
    <source>
        <dbReference type="Proteomes" id="UP000785200"/>
    </source>
</evidence>
<dbReference type="SUPFAM" id="SSF51905">
    <property type="entry name" value="FAD/NAD(P)-binding domain"/>
    <property type="match status" value="1"/>
</dbReference>
<reference evidence="6" key="1">
    <citation type="submission" date="2019-07" db="EMBL/GenBank/DDBJ databases">
        <title>Hyphodiscus hymeniophilus genome sequencing and assembly.</title>
        <authorList>
            <person name="Kramer G."/>
            <person name="Nodwell J."/>
        </authorList>
    </citation>
    <scope>NUCLEOTIDE SEQUENCE</scope>
    <source>
        <strain evidence="6">ATCC 34498</strain>
    </source>
</reference>
<comment type="cofactor">
    <cofactor evidence="2">
        <name>FAD</name>
        <dbReference type="ChEBI" id="CHEBI:57692"/>
    </cofactor>
</comment>
<dbReference type="InterPro" id="IPR007867">
    <property type="entry name" value="GMC_OxRtase_C"/>
</dbReference>
<dbReference type="PANTHER" id="PTHR11552">
    <property type="entry name" value="GLUCOSE-METHANOL-CHOLINE GMC OXIDOREDUCTASE"/>
    <property type="match status" value="1"/>
</dbReference>
<name>A0A9P6VLE5_9HELO</name>
<accession>A0A9P6VLE5</accession>
<dbReference type="AlphaFoldDB" id="A0A9P6VLE5"/>